<keyword evidence="3" id="KW-0238">DNA-binding</keyword>
<feature type="domain" description="HTH lysR-type" evidence="5">
    <location>
        <begin position="1"/>
        <end position="58"/>
    </location>
</feature>
<name>A0A3B0CPP1_9BACL</name>
<dbReference type="GO" id="GO:0003700">
    <property type="term" value="F:DNA-binding transcription factor activity"/>
    <property type="evidence" value="ECO:0007669"/>
    <property type="project" value="InterPro"/>
</dbReference>
<dbReference type="Pfam" id="PF00126">
    <property type="entry name" value="HTH_1"/>
    <property type="match status" value="1"/>
</dbReference>
<dbReference type="InterPro" id="IPR005119">
    <property type="entry name" value="LysR_subst-bd"/>
</dbReference>
<keyword evidence="7" id="KW-1185">Reference proteome</keyword>
<evidence type="ECO:0000259" key="5">
    <source>
        <dbReference type="PROSITE" id="PS50931"/>
    </source>
</evidence>
<comment type="similarity">
    <text evidence="1">Belongs to the LysR transcriptional regulatory family.</text>
</comment>
<dbReference type="InterPro" id="IPR000847">
    <property type="entry name" value="LysR_HTH_N"/>
</dbReference>
<dbReference type="SUPFAM" id="SSF53850">
    <property type="entry name" value="Periplasmic binding protein-like II"/>
    <property type="match status" value="1"/>
</dbReference>
<dbReference type="PRINTS" id="PR00039">
    <property type="entry name" value="HTHLYSR"/>
</dbReference>
<dbReference type="OrthoDB" id="9803735at2"/>
<evidence type="ECO:0000256" key="4">
    <source>
        <dbReference type="ARBA" id="ARBA00023163"/>
    </source>
</evidence>
<dbReference type="FunFam" id="1.10.10.10:FF:000001">
    <property type="entry name" value="LysR family transcriptional regulator"/>
    <property type="match status" value="1"/>
</dbReference>
<keyword evidence="2" id="KW-0805">Transcription regulation</keyword>
<dbReference type="SUPFAM" id="SSF46785">
    <property type="entry name" value="Winged helix' DNA-binding domain"/>
    <property type="match status" value="1"/>
</dbReference>
<gene>
    <name evidence="6" type="ORF">D7M11_06225</name>
</gene>
<reference evidence="6 7" key="1">
    <citation type="journal article" date="2007" name="Int. J. Syst. Evol. Microbiol.">
        <title>Paenibacillus ginsengarvi sp. nov., isolated from soil from ginseng cultivation.</title>
        <authorList>
            <person name="Yoon M.H."/>
            <person name="Ten L.N."/>
            <person name="Im W.T."/>
        </authorList>
    </citation>
    <scope>NUCLEOTIDE SEQUENCE [LARGE SCALE GENOMIC DNA]</scope>
    <source>
        <strain evidence="6 7">KCTC 13059</strain>
    </source>
</reference>
<keyword evidence="4" id="KW-0804">Transcription</keyword>
<dbReference type="Gene3D" id="3.40.190.290">
    <property type="match status" value="1"/>
</dbReference>
<evidence type="ECO:0000313" key="7">
    <source>
        <dbReference type="Proteomes" id="UP000282311"/>
    </source>
</evidence>
<evidence type="ECO:0000313" key="6">
    <source>
        <dbReference type="EMBL" id="RKN86039.1"/>
    </source>
</evidence>
<dbReference type="PANTHER" id="PTHR30126">
    <property type="entry name" value="HTH-TYPE TRANSCRIPTIONAL REGULATOR"/>
    <property type="match status" value="1"/>
</dbReference>
<dbReference type="AlphaFoldDB" id="A0A3B0CPP1"/>
<evidence type="ECO:0000256" key="3">
    <source>
        <dbReference type="ARBA" id="ARBA00023125"/>
    </source>
</evidence>
<dbReference type="EMBL" id="RBAH01000003">
    <property type="protein sequence ID" value="RKN86039.1"/>
    <property type="molecule type" value="Genomic_DNA"/>
</dbReference>
<evidence type="ECO:0000256" key="2">
    <source>
        <dbReference type="ARBA" id="ARBA00023015"/>
    </source>
</evidence>
<proteinExistence type="inferred from homology"/>
<dbReference type="InterPro" id="IPR036388">
    <property type="entry name" value="WH-like_DNA-bd_sf"/>
</dbReference>
<comment type="caution">
    <text evidence="6">The sequence shown here is derived from an EMBL/GenBank/DDBJ whole genome shotgun (WGS) entry which is preliminary data.</text>
</comment>
<dbReference type="Gene3D" id="1.10.10.10">
    <property type="entry name" value="Winged helix-like DNA-binding domain superfamily/Winged helix DNA-binding domain"/>
    <property type="match status" value="1"/>
</dbReference>
<evidence type="ECO:0000256" key="1">
    <source>
        <dbReference type="ARBA" id="ARBA00009437"/>
    </source>
</evidence>
<dbReference type="InterPro" id="IPR036390">
    <property type="entry name" value="WH_DNA-bd_sf"/>
</dbReference>
<dbReference type="Pfam" id="PF03466">
    <property type="entry name" value="LysR_substrate"/>
    <property type="match status" value="1"/>
</dbReference>
<organism evidence="6 7">
    <name type="scientific">Paenibacillus ginsengarvi</name>
    <dbReference type="NCBI Taxonomy" id="400777"/>
    <lineage>
        <taxon>Bacteria</taxon>
        <taxon>Bacillati</taxon>
        <taxon>Bacillota</taxon>
        <taxon>Bacilli</taxon>
        <taxon>Bacillales</taxon>
        <taxon>Paenibacillaceae</taxon>
        <taxon>Paenibacillus</taxon>
    </lineage>
</organism>
<dbReference type="PROSITE" id="PS50931">
    <property type="entry name" value="HTH_LYSR"/>
    <property type="match status" value="1"/>
</dbReference>
<dbReference type="GO" id="GO:0000976">
    <property type="term" value="F:transcription cis-regulatory region binding"/>
    <property type="evidence" value="ECO:0007669"/>
    <property type="project" value="TreeGrafter"/>
</dbReference>
<dbReference type="Proteomes" id="UP000282311">
    <property type="component" value="Unassembled WGS sequence"/>
</dbReference>
<dbReference type="CDD" id="cd05466">
    <property type="entry name" value="PBP2_LTTR_substrate"/>
    <property type="match status" value="1"/>
</dbReference>
<protein>
    <submittedName>
        <fullName evidence="6">LysR family transcriptional regulator</fullName>
    </submittedName>
</protein>
<accession>A0A3B0CPP1</accession>
<sequence length="313" mass="34099">MYLEQLECLVEVAKTGSLTGAANNLHISLSAVSQSISALEAELGVVLFTRSRVGSVPTAEGQRIIKKAFEIIGKVQELRNEAAGSSRTQSGELRLVTIPGPLSLAIDVIMNFKQDYPGIAMTIAEKSTTDIMDDIRHNRADLGLTVLAEQEAKGLAGLSFGKLMEARMVVAVSRQHALAYESPFDPSQLGALPLILYQDETVKSYMDQAESKYGPFNVLFSTNNTETIRKAVCEGMAATVGLDFSFLGLPSYIRGELALLPLSVPGQRTVYLGWLHAEEKHFSNPSRLFIERLQAEMEQLRAVAAIKNNNGPK</sequence>
<dbReference type="PANTHER" id="PTHR30126:SF39">
    <property type="entry name" value="HTH-TYPE TRANSCRIPTIONAL REGULATOR CYSL"/>
    <property type="match status" value="1"/>
</dbReference>